<keyword evidence="5 9" id="KW-0697">Rotamase</keyword>
<dbReference type="eggNOG" id="COG1047">
    <property type="taxonomic scope" value="Bacteria"/>
</dbReference>
<evidence type="ECO:0000256" key="9">
    <source>
        <dbReference type="PROSITE-ProRule" id="PRU00277"/>
    </source>
</evidence>
<proteinExistence type="inferred from homology"/>
<dbReference type="GO" id="GO:0042026">
    <property type="term" value="P:protein refolding"/>
    <property type="evidence" value="ECO:0007669"/>
    <property type="project" value="UniProtKB-ARBA"/>
</dbReference>
<dbReference type="PROSITE" id="PS50059">
    <property type="entry name" value="FKBP_PPIASE"/>
    <property type="match status" value="1"/>
</dbReference>
<evidence type="ECO:0000256" key="5">
    <source>
        <dbReference type="ARBA" id="ARBA00023110"/>
    </source>
</evidence>
<dbReference type="EMBL" id="AWXU01000020">
    <property type="protein sequence ID" value="KFN50288.1"/>
    <property type="molecule type" value="Genomic_DNA"/>
</dbReference>
<dbReference type="AlphaFoldDB" id="A0A091BC87"/>
<keyword evidence="7 9" id="KW-0413">Isomerase</keyword>
<dbReference type="SUPFAM" id="SSF54534">
    <property type="entry name" value="FKBP-like"/>
    <property type="match status" value="1"/>
</dbReference>
<evidence type="ECO:0000256" key="8">
    <source>
        <dbReference type="ARBA" id="ARBA00037071"/>
    </source>
</evidence>
<dbReference type="PANTHER" id="PTHR47861:SF3">
    <property type="entry name" value="FKBP-TYPE PEPTIDYL-PROLYL CIS-TRANS ISOMERASE SLYD"/>
    <property type="match status" value="1"/>
</dbReference>
<keyword evidence="13" id="KW-1185">Reference proteome</keyword>
<evidence type="ECO:0000256" key="2">
    <source>
        <dbReference type="ARBA" id="ARBA00004496"/>
    </source>
</evidence>
<reference evidence="12 13" key="1">
    <citation type="submission" date="2013-09" db="EMBL/GenBank/DDBJ databases">
        <title>Genome sequencing of Arenimonas composti.</title>
        <authorList>
            <person name="Chen F."/>
            <person name="Wang G."/>
        </authorList>
    </citation>
    <scope>NUCLEOTIDE SEQUENCE [LARGE SCALE GENOMIC DNA]</scope>
    <source>
        <strain evidence="12 13">TR7-09</strain>
    </source>
</reference>
<dbReference type="Pfam" id="PF00254">
    <property type="entry name" value="FKBP_C"/>
    <property type="match status" value="1"/>
</dbReference>
<dbReference type="GO" id="GO:0003755">
    <property type="term" value="F:peptidyl-prolyl cis-trans isomerase activity"/>
    <property type="evidence" value="ECO:0007669"/>
    <property type="project" value="UniProtKB-UniRule"/>
</dbReference>
<evidence type="ECO:0000256" key="1">
    <source>
        <dbReference type="ARBA" id="ARBA00000971"/>
    </source>
</evidence>
<comment type="subcellular location">
    <subcellularLocation>
        <location evidence="2">Cytoplasm</location>
    </subcellularLocation>
</comment>
<dbReference type="OrthoDB" id="9808891at2"/>
<evidence type="ECO:0000313" key="12">
    <source>
        <dbReference type="EMBL" id="KFN50288.1"/>
    </source>
</evidence>
<organism evidence="12 13">
    <name type="scientific">Arenimonas composti TR7-09 = DSM 18010</name>
    <dbReference type="NCBI Taxonomy" id="1121013"/>
    <lineage>
        <taxon>Bacteria</taxon>
        <taxon>Pseudomonadati</taxon>
        <taxon>Pseudomonadota</taxon>
        <taxon>Gammaproteobacteria</taxon>
        <taxon>Lysobacterales</taxon>
        <taxon>Lysobacteraceae</taxon>
        <taxon>Arenimonas</taxon>
    </lineage>
</organism>
<evidence type="ECO:0000256" key="10">
    <source>
        <dbReference type="RuleBase" id="RU003915"/>
    </source>
</evidence>
<dbReference type="InterPro" id="IPR001179">
    <property type="entry name" value="PPIase_FKBP_dom"/>
</dbReference>
<gene>
    <name evidence="12" type="ORF">P873_06330</name>
</gene>
<comment type="similarity">
    <text evidence="3 10">Belongs to the FKBP-type PPIase family.</text>
</comment>
<evidence type="ECO:0000256" key="6">
    <source>
        <dbReference type="ARBA" id="ARBA00023186"/>
    </source>
</evidence>
<dbReference type="PANTHER" id="PTHR47861">
    <property type="entry name" value="FKBP-TYPE PEPTIDYL-PROLYL CIS-TRANS ISOMERASE SLYD"/>
    <property type="match status" value="1"/>
</dbReference>
<dbReference type="RefSeq" id="WP_026817829.1">
    <property type="nucleotide sequence ID" value="NZ_AWXU01000020.1"/>
</dbReference>
<accession>A0A091BC87</accession>
<keyword evidence="4" id="KW-0963">Cytoplasm</keyword>
<feature type="domain" description="PPIase FKBP-type" evidence="11">
    <location>
        <begin position="6"/>
        <end position="80"/>
    </location>
</feature>
<dbReference type="EC" id="5.2.1.8" evidence="10"/>
<evidence type="ECO:0000256" key="3">
    <source>
        <dbReference type="ARBA" id="ARBA00006577"/>
    </source>
</evidence>
<protein>
    <recommendedName>
        <fullName evidence="10">Peptidyl-prolyl cis-trans isomerase</fullName>
        <ecNumber evidence="10">5.2.1.8</ecNumber>
    </recommendedName>
</protein>
<evidence type="ECO:0000256" key="7">
    <source>
        <dbReference type="ARBA" id="ARBA00023235"/>
    </source>
</evidence>
<dbReference type="Proteomes" id="UP000029391">
    <property type="component" value="Unassembled WGS sequence"/>
</dbReference>
<comment type="caution">
    <text evidence="12">The sequence shown here is derived from an EMBL/GenBank/DDBJ whole genome shotgun (WGS) entry which is preliminary data.</text>
</comment>
<dbReference type="InterPro" id="IPR046357">
    <property type="entry name" value="PPIase_dom_sf"/>
</dbReference>
<evidence type="ECO:0000259" key="11">
    <source>
        <dbReference type="PROSITE" id="PS50059"/>
    </source>
</evidence>
<comment type="catalytic activity">
    <reaction evidence="1 9 10">
        <text>[protein]-peptidylproline (omega=180) = [protein]-peptidylproline (omega=0)</text>
        <dbReference type="Rhea" id="RHEA:16237"/>
        <dbReference type="Rhea" id="RHEA-COMP:10747"/>
        <dbReference type="Rhea" id="RHEA-COMP:10748"/>
        <dbReference type="ChEBI" id="CHEBI:83833"/>
        <dbReference type="ChEBI" id="CHEBI:83834"/>
        <dbReference type="EC" id="5.2.1.8"/>
    </reaction>
</comment>
<name>A0A091BC87_9GAMM</name>
<dbReference type="STRING" id="1121013.GCA_000426365_01999"/>
<keyword evidence="6" id="KW-0143">Chaperone</keyword>
<evidence type="ECO:0000256" key="4">
    <source>
        <dbReference type="ARBA" id="ARBA00022490"/>
    </source>
</evidence>
<comment type="function">
    <text evidence="8">Also involved in hydrogenase metallocenter assembly, probably by participating in the nickel insertion step. This function in hydrogenase biosynthesis requires chaperone activity and the presence of the metal-binding domain, but not PPIase activity.</text>
</comment>
<evidence type="ECO:0000313" key="13">
    <source>
        <dbReference type="Proteomes" id="UP000029391"/>
    </source>
</evidence>
<dbReference type="GO" id="GO:0005737">
    <property type="term" value="C:cytoplasm"/>
    <property type="evidence" value="ECO:0007669"/>
    <property type="project" value="UniProtKB-SubCell"/>
</dbReference>
<dbReference type="Gene3D" id="3.10.50.40">
    <property type="match status" value="1"/>
</dbReference>
<sequence length="159" mass="17594">MNIEKNRVVRFHYTVSEPGQPAIETSRERAPLAILFGHGNIIPGLESAMEGKAAGDRFEVTLEAEQAYGERREGMVMRVPKKHIREKRLLPGQEIVINTRIGPRPVTVVKVGATVVDVDMNHPMAGKSLHFDVEIVEVREAEAVEIEHGHVHGEGGAQH</sequence>